<dbReference type="PANTHER" id="PTHR48148">
    <property type="entry name" value="KERATINOCYTE PROLINE-RICH PROTEIN"/>
    <property type="match status" value="1"/>
</dbReference>
<dbReference type="GO" id="GO:0003712">
    <property type="term" value="F:transcription coregulator activity"/>
    <property type="evidence" value="ECO:0007669"/>
    <property type="project" value="InterPro"/>
</dbReference>
<feature type="compositionally biased region" description="Basic and acidic residues" evidence="9">
    <location>
        <begin position="963"/>
        <end position="973"/>
    </location>
</feature>
<feature type="compositionally biased region" description="Low complexity" evidence="9">
    <location>
        <begin position="531"/>
        <end position="552"/>
    </location>
</feature>
<dbReference type="STRING" id="39966.A0A369J2P3"/>
<dbReference type="GO" id="GO:0016592">
    <property type="term" value="C:mediator complex"/>
    <property type="evidence" value="ECO:0007669"/>
    <property type="project" value="InterPro"/>
</dbReference>
<keyword evidence="13" id="KW-1185">Reference proteome</keyword>
<evidence type="ECO:0000313" key="13">
    <source>
        <dbReference type="Proteomes" id="UP000076154"/>
    </source>
</evidence>
<dbReference type="PANTHER" id="PTHR48148:SF2">
    <property type="entry name" value="PA14 DOMAIN-CONTAINING PROTEIN"/>
    <property type="match status" value="1"/>
</dbReference>
<evidence type="ECO:0000259" key="10">
    <source>
        <dbReference type="Pfam" id="PF06333"/>
    </source>
</evidence>
<feature type="region of interest" description="Disordered" evidence="9">
    <location>
        <begin position="872"/>
        <end position="906"/>
    </location>
</feature>
<sequence length="1891" mass="200510">MASKLHAAHSMPSSAPPQISLADQLLSSRIPLPHDPYVSFVVFIPTTSSTIRPHENIELARRSILSRNASATLLDSFLFSIHIGTNSCLYVFRVSCKEDVADAASKLASLSFDGLTGTETSSFALQDLYPCSPSCSLLSQPCPSCINGASSRVTSSPASLLPRKPLRNVYSHFLEAVRLRLLSDVADASTTAGTQRSVKRLKGGFLLGSQPSTSEWGASWEYRVLSRPLLYCQLQIHFSMPHLIIHPLLHQTPFLPLSYSLPLPQGTPIMLLPHGTPAYFLTHYAGPTSALTKQFQESLQGMGVSGWDNPLTAPKPEYIIAWLNVENKQGEDKGIICIYPTALCLSFVPSFSSISEYGSRTPLDYIPELPAPLQPSPQMTAAHAHAPSHAGIGVSQPTSPSPSATIFSVPVSIHTPTPGPASATPTTASFPRNTSPHPSFPPLTSLPIRSPNPILPLTPTTATLRAFRTLTLSHSKDIRGVATEVGGYVDAVVRERERERERLRREREAGTSASASASGSGIGSASGMGSAGVRTPATAMPTPATTITTEAPTPLPMAGPVAGPSQHTTPTSAQTASQNFYPSPPQTNPPIVSAHVPVRGGVALPTPSTTGTTPSVSASAPDTTNLPVPIAPHPPNAVASTSHAAGAGVGYDAWSMPTQQQYLNMGMDIDMDMNFDMDIGMDMNMNLGMGMGMDFGDSSGDGGRGGPGGGDASMGGLGMGMGFDADEGDAAFTDDDFSFFDRPSAAAPAPTIGAVRGVVNSGRGNARGDTRTGREGMFVNLSGPGPPPAPPPAIPSSSQAPISFTQLHGNLSESQLGQHVSSSSWVATAGAGPDSFTGGLIPGFDYPGDGNTNQNNPYTNTNTTTIVTHSSTHQSTHPRTNIHLSLLPPSPGPTPRSTSSVSVPGTPTVAVHLESSLEPSSASIPDRRSIFDPIPFAPYHRVLDGKYAVGKFSLPSPPEEPSDMDHDRSDARPELPLGTGRGLAKGFELRNEKRTGSEIGKGWRSKYMAATDPRIGVVRKLIGVKRKNASEHGGRDAAVIIGGVPGPNLMPRPKLYSPSSWIREHEDWEKNGAGEEQKKGAEERLGVMKAGEQVLKLEADEDDDEDAESDEDMLEDDESPVISRPSTPLPAYLPLGPTLLHTQFQHSELLPLSTPLRPPGSAVAPTNMITATLIASVPTPVSPAAMLGATSEKSKSLEAAAFTVATEVVENPPWAEAWRASSVRGCLTGQKIETRLADVRTVARLLADVHGLEAPLDVGTLFGFRNASSTAGGEAASSKVKPLQLQEAPLFAIGKGDSVVHLLPTAARFWEKLALGPRAGKKNGVSFVLYEDDGEQRQVQVEAWLGLVTAAYEGKHFGTLVPGKSTCCPRDGIFPLRFDSSFRKTLASFIASLPASQSSLIFFIVTPMAIMSFASPVLRQVFSAIKKAAKTYSEAQIHFQFVPEQLVRGSLGNPSTDFSDLEVLCASVYNRILLPVDRVMSRRFFEHGERVRSYFEEPMTTLARPEYSKVTFTRAGHAPLDVVDRATFVHVGYGVSGGGRWLVAACIDQRGEGHDLGVWMIGGGTGAGDGEVDVEADAEAEGGGEMVFIVRKVWEFVVQFARKADVEWRVVIAKLGYMGGGELDAWASFLDANVATSHDLRVVNVTVLSVEPEAPWTFCTTSAASPTAPSALSRPNLKPSPTKPPSHPARSASTSKLNNHHHPQNIFTDVTTMIYTLAPYTHLPQSLPPSLGDLGIALSYICEPPANVDAPTASISALAMASEQDRFPHPLSLRPRSSTALICIPASSPSPTAIAMIGVHLLHISTPRTPHPTHAHSEADVPALHMEITRNFYELGVLAGLRYRMGNGTWNAGGMAGGDGNAGLPFHLAAVRTMARVVACAGEQEGSIGEG</sequence>
<feature type="domain" description="Mediator complex subunit Med13 N-terminal" evidence="11">
    <location>
        <begin position="21"/>
        <end position="347"/>
    </location>
</feature>
<evidence type="ECO:0000256" key="8">
    <source>
        <dbReference type="RuleBase" id="RU364134"/>
    </source>
</evidence>
<organism evidence="12 13">
    <name type="scientific">Hypsizygus marmoreus</name>
    <name type="common">White beech mushroom</name>
    <name type="synonym">Agaricus marmoreus</name>
    <dbReference type="NCBI Taxonomy" id="39966"/>
    <lineage>
        <taxon>Eukaryota</taxon>
        <taxon>Fungi</taxon>
        <taxon>Dikarya</taxon>
        <taxon>Basidiomycota</taxon>
        <taxon>Agaricomycotina</taxon>
        <taxon>Agaricomycetes</taxon>
        <taxon>Agaricomycetidae</taxon>
        <taxon>Agaricales</taxon>
        <taxon>Tricholomatineae</taxon>
        <taxon>Lyophyllaceae</taxon>
        <taxon>Hypsizygus</taxon>
    </lineage>
</organism>
<dbReference type="InterPro" id="IPR021643">
    <property type="entry name" value="Mediator_Med13_N"/>
</dbReference>
<protein>
    <recommendedName>
        <fullName evidence="8">Mediator of RNA polymerase II transcription subunit 13</fullName>
    </recommendedName>
    <alternativeName>
        <fullName evidence="8">Mediator complex subunit 13</fullName>
    </alternativeName>
</protein>
<evidence type="ECO:0000256" key="3">
    <source>
        <dbReference type="ARBA" id="ARBA00022491"/>
    </source>
</evidence>
<feature type="domain" description="Mediator complex subunit Med13 C-terminal" evidence="10">
    <location>
        <begin position="1497"/>
        <end position="1844"/>
    </location>
</feature>
<keyword evidence="7 8" id="KW-0539">Nucleus</keyword>
<feature type="region of interest" description="Disordered" evidence="9">
    <location>
        <begin position="952"/>
        <end position="989"/>
    </location>
</feature>
<feature type="compositionally biased region" description="Low complexity" evidence="9">
    <location>
        <begin position="895"/>
        <end position="906"/>
    </location>
</feature>
<dbReference type="EMBL" id="LUEZ02000158">
    <property type="protein sequence ID" value="RDB15420.1"/>
    <property type="molecule type" value="Genomic_DNA"/>
</dbReference>
<feature type="compositionally biased region" description="Polar residues" evidence="9">
    <location>
        <begin position="565"/>
        <end position="581"/>
    </location>
</feature>
<feature type="compositionally biased region" description="Acidic residues" evidence="9">
    <location>
        <begin position="1099"/>
        <end position="1119"/>
    </location>
</feature>
<dbReference type="Pfam" id="PF06333">
    <property type="entry name" value="Med13_C"/>
    <property type="match status" value="1"/>
</dbReference>
<dbReference type="InParanoid" id="A0A369J2P3"/>
<feature type="region of interest" description="Disordered" evidence="9">
    <location>
        <begin position="417"/>
        <end position="440"/>
    </location>
</feature>
<evidence type="ECO:0000256" key="4">
    <source>
        <dbReference type="ARBA" id="ARBA00023015"/>
    </source>
</evidence>
<evidence type="ECO:0000256" key="7">
    <source>
        <dbReference type="ARBA" id="ARBA00023242"/>
    </source>
</evidence>
<evidence type="ECO:0000256" key="5">
    <source>
        <dbReference type="ARBA" id="ARBA00023159"/>
    </source>
</evidence>
<gene>
    <name evidence="12" type="ORF">Hypma_004193</name>
</gene>
<dbReference type="OrthoDB" id="103819at2759"/>
<evidence type="ECO:0000256" key="2">
    <source>
        <dbReference type="ARBA" id="ARBA00009354"/>
    </source>
</evidence>
<name>A0A369J2P3_HYPMA</name>
<comment type="caution">
    <text evidence="12">The sequence shown here is derived from an EMBL/GenBank/DDBJ whole genome shotgun (WGS) entry which is preliminary data.</text>
</comment>
<feature type="compositionally biased region" description="Gly residues" evidence="9">
    <location>
        <begin position="520"/>
        <end position="530"/>
    </location>
</feature>
<dbReference type="Pfam" id="PF11597">
    <property type="entry name" value="Med13_N"/>
    <property type="match status" value="1"/>
</dbReference>
<feature type="compositionally biased region" description="Pro residues" evidence="9">
    <location>
        <begin position="784"/>
        <end position="794"/>
    </location>
</feature>
<feature type="region of interest" description="Disordered" evidence="9">
    <location>
        <begin position="781"/>
        <end position="800"/>
    </location>
</feature>
<evidence type="ECO:0000256" key="6">
    <source>
        <dbReference type="ARBA" id="ARBA00023163"/>
    </source>
</evidence>
<dbReference type="InterPro" id="IPR009401">
    <property type="entry name" value="Med13_C"/>
</dbReference>
<comment type="function">
    <text evidence="8">Component of the SRB8-11 complex. The SRB8-11 complex is a regulatory module of the Mediator complex which is itself involved in regulation of basal and activated RNA polymerase II-dependent transcription. The SRB8-11 complex may be involved in the transcriptional repression of a subset of genes regulated by Mediator. It may inhibit the association of the Mediator complex with RNA polymerase II to form the holoenzyme complex.</text>
</comment>
<keyword evidence="6 8" id="KW-0804">Transcription</keyword>
<evidence type="ECO:0000313" key="12">
    <source>
        <dbReference type="EMBL" id="RDB15420.1"/>
    </source>
</evidence>
<comment type="subunit">
    <text evidence="8">Component of the SRB8-11 complex, which itself associates with the Mediator complex.</text>
</comment>
<dbReference type="GO" id="GO:0006357">
    <property type="term" value="P:regulation of transcription by RNA polymerase II"/>
    <property type="evidence" value="ECO:0007669"/>
    <property type="project" value="InterPro"/>
</dbReference>
<feature type="region of interest" description="Disordered" evidence="9">
    <location>
        <begin position="1095"/>
        <end position="1127"/>
    </location>
</feature>
<evidence type="ECO:0000256" key="1">
    <source>
        <dbReference type="ARBA" id="ARBA00004123"/>
    </source>
</evidence>
<feature type="compositionally biased region" description="Low complexity" evidence="9">
    <location>
        <begin position="510"/>
        <end position="519"/>
    </location>
</feature>
<proteinExistence type="inferred from homology"/>
<reference evidence="12" key="1">
    <citation type="submission" date="2018-04" db="EMBL/GenBank/DDBJ databases">
        <title>Whole genome sequencing of Hypsizygus marmoreus.</title>
        <authorList>
            <person name="Choi I.-G."/>
            <person name="Min B."/>
            <person name="Kim J.-G."/>
            <person name="Kim S."/>
            <person name="Oh Y.-L."/>
            <person name="Kong W.-S."/>
            <person name="Park H."/>
            <person name="Jeong J."/>
            <person name="Song E.-S."/>
        </authorList>
    </citation>
    <scope>NUCLEOTIDE SEQUENCE [LARGE SCALE GENOMIC DNA]</scope>
    <source>
        <strain evidence="12">51987-8</strain>
    </source>
</reference>
<dbReference type="Proteomes" id="UP000076154">
    <property type="component" value="Unassembled WGS sequence"/>
</dbReference>
<feature type="region of interest" description="Disordered" evidence="9">
    <location>
        <begin position="496"/>
        <end position="583"/>
    </location>
</feature>
<evidence type="ECO:0000256" key="9">
    <source>
        <dbReference type="SAM" id="MobiDB-lite"/>
    </source>
</evidence>
<feature type="region of interest" description="Disordered" evidence="9">
    <location>
        <begin position="1663"/>
        <end position="1702"/>
    </location>
</feature>
<comment type="subcellular location">
    <subcellularLocation>
        <location evidence="1 8">Nucleus</location>
    </subcellularLocation>
</comment>
<feature type="region of interest" description="Disordered" evidence="9">
    <location>
        <begin position="697"/>
        <end position="720"/>
    </location>
</feature>
<accession>A0A369J2P3</accession>
<keyword evidence="5 8" id="KW-0010">Activator</keyword>
<feature type="compositionally biased region" description="Basic and acidic residues" evidence="9">
    <location>
        <begin position="496"/>
        <end position="509"/>
    </location>
</feature>
<feature type="compositionally biased region" description="Low complexity" evidence="9">
    <location>
        <begin position="872"/>
        <end position="887"/>
    </location>
</feature>
<keyword evidence="3 8" id="KW-0678">Repressor</keyword>
<evidence type="ECO:0000259" key="11">
    <source>
        <dbReference type="Pfam" id="PF11597"/>
    </source>
</evidence>
<feature type="compositionally biased region" description="Low complexity" evidence="9">
    <location>
        <begin position="420"/>
        <end position="431"/>
    </location>
</feature>
<keyword evidence="4 8" id="KW-0805">Transcription regulation</keyword>
<comment type="similarity">
    <text evidence="2 8">Belongs to the Mediator complex subunit 13 family.</text>
</comment>